<evidence type="ECO:0000313" key="1">
    <source>
        <dbReference type="EMBL" id="CAB4139533.1"/>
    </source>
</evidence>
<organism evidence="1">
    <name type="scientific">uncultured Caudovirales phage</name>
    <dbReference type="NCBI Taxonomy" id="2100421"/>
    <lineage>
        <taxon>Viruses</taxon>
        <taxon>Duplodnaviria</taxon>
        <taxon>Heunggongvirae</taxon>
        <taxon>Uroviricota</taxon>
        <taxon>Caudoviricetes</taxon>
        <taxon>Peduoviridae</taxon>
        <taxon>Maltschvirus</taxon>
        <taxon>Maltschvirus maltsch</taxon>
    </lineage>
</organism>
<protein>
    <submittedName>
        <fullName evidence="1">Uncharacterized protein</fullName>
    </submittedName>
</protein>
<reference evidence="1" key="1">
    <citation type="submission" date="2020-04" db="EMBL/GenBank/DDBJ databases">
        <authorList>
            <person name="Chiriac C."/>
            <person name="Salcher M."/>
            <person name="Ghai R."/>
            <person name="Kavagutti S V."/>
        </authorList>
    </citation>
    <scope>NUCLEOTIDE SEQUENCE</scope>
</reference>
<name>A0A6J5M1Y0_9CAUD</name>
<sequence length="75" mass="8321">MPLSKKEIEQRTKAFECGGYDSVLAEIDGELLTWGDESTLISNSFQTLVRFVDRIQASYPALAEELRKIDAVIGG</sequence>
<accession>A0A6J5M1Y0</accession>
<proteinExistence type="predicted"/>
<gene>
    <name evidence="1" type="ORF">UFOVP338_52</name>
</gene>
<dbReference type="EMBL" id="LR796351">
    <property type="protein sequence ID" value="CAB4139533.1"/>
    <property type="molecule type" value="Genomic_DNA"/>
</dbReference>